<proteinExistence type="predicted"/>
<protein>
    <submittedName>
        <fullName evidence="1">Uncharacterized protein</fullName>
    </submittedName>
</protein>
<evidence type="ECO:0000313" key="2">
    <source>
        <dbReference type="Proteomes" id="UP000033710"/>
    </source>
</evidence>
<dbReference type="GeneID" id="27665920"/>
<sequence length="76" mass="8580">MAASRDDNRDIRVEDDDGDETRWASVADAKSPVAKKACASRRESLDFSVDNRQVGFNCCRDEKIDVMSFVRENIVP</sequence>
<dbReference type="RefSeq" id="XP_016585292.1">
    <property type="nucleotide sequence ID" value="XM_016730643.1"/>
</dbReference>
<dbReference type="AlphaFoldDB" id="A0A0F2M399"/>
<dbReference type="EMBL" id="AXCR01000010">
    <property type="protein sequence ID" value="KJR82616.1"/>
    <property type="molecule type" value="Genomic_DNA"/>
</dbReference>
<gene>
    <name evidence="1" type="ORF">SPSK_03811</name>
</gene>
<reference evidence="1 2" key="1">
    <citation type="journal article" date="2014" name="BMC Genomics">
        <title>Comparative genomics of the major fungal agents of human and animal Sporotrichosis: Sporothrix schenckii and Sporothrix brasiliensis.</title>
        <authorList>
            <person name="Teixeira M.M."/>
            <person name="de Almeida L.G."/>
            <person name="Kubitschek-Barreira P."/>
            <person name="Alves F.L."/>
            <person name="Kioshima E.S."/>
            <person name="Abadio A.K."/>
            <person name="Fernandes L."/>
            <person name="Derengowski L.S."/>
            <person name="Ferreira K.S."/>
            <person name="Souza R.C."/>
            <person name="Ruiz J.C."/>
            <person name="de Andrade N.C."/>
            <person name="Paes H.C."/>
            <person name="Nicola A.M."/>
            <person name="Albuquerque P."/>
            <person name="Gerber A.L."/>
            <person name="Martins V.P."/>
            <person name="Peconick L.D."/>
            <person name="Neto A.V."/>
            <person name="Chaucanez C.B."/>
            <person name="Silva P.A."/>
            <person name="Cunha O.L."/>
            <person name="de Oliveira F.F."/>
            <person name="dos Santos T.C."/>
            <person name="Barros A.L."/>
            <person name="Soares M.A."/>
            <person name="de Oliveira L.M."/>
            <person name="Marini M.M."/>
            <person name="Villalobos-Duno H."/>
            <person name="Cunha M.M."/>
            <person name="de Hoog S."/>
            <person name="da Silveira J.F."/>
            <person name="Henrissat B."/>
            <person name="Nino-Vega G.A."/>
            <person name="Cisalpino P.S."/>
            <person name="Mora-Montes H.M."/>
            <person name="Almeida S.R."/>
            <person name="Stajich J.E."/>
            <person name="Lopes-Bezerra L.M."/>
            <person name="Vasconcelos A.T."/>
            <person name="Felipe M.S."/>
        </authorList>
    </citation>
    <scope>NUCLEOTIDE SEQUENCE [LARGE SCALE GENOMIC DNA]</scope>
    <source>
        <strain evidence="1 2">1099-18</strain>
    </source>
</reference>
<evidence type="ECO:0000313" key="1">
    <source>
        <dbReference type="EMBL" id="KJR82616.1"/>
    </source>
</evidence>
<reference evidence="1 2" key="2">
    <citation type="journal article" date="2015" name="Eukaryot. Cell">
        <title>Asexual propagation of a virulent clone complex in a human and feline outbreak of sporotrichosis.</title>
        <authorList>
            <person name="Teixeira Mde M."/>
            <person name="Rodrigues A.M."/>
            <person name="Tsui C.K."/>
            <person name="de Almeida L.G."/>
            <person name="Van Diepeningen A.D."/>
            <person name="van den Ende B.G."/>
            <person name="Fernandes G.F."/>
            <person name="Kano R."/>
            <person name="Hamelin R.C."/>
            <person name="Lopes-Bezerra L.M."/>
            <person name="Vasconcelos A.T."/>
            <person name="de Hoog S."/>
            <person name="de Camargo Z.P."/>
            <person name="Felipe M.S."/>
        </authorList>
    </citation>
    <scope>NUCLEOTIDE SEQUENCE [LARGE SCALE GENOMIC DNA]</scope>
    <source>
        <strain evidence="1 2">1099-18</strain>
    </source>
</reference>
<name>A0A0F2M399_SPOSC</name>
<dbReference type="Proteomes" id="UP000033710">
    <property type="component" value="Unassembled WGS sequence"/>
</dbReference>
<comment type="caution">
    <text evidence="1">The sequence shown here is derived from an EMBL/GenBank/DDBJ whole genome shotgun (WGS) entry which is preliminary data.</text>
</comment>
<organism evidence="1 2">
    <name type="scientific">Sporothrix schenckii 1099-18</name>
    <dbReference type="NCBI Taxonomy" id="1397361"/>
    <lineage>
        <taxon>Eukaryota</taxon>
        <taxon>Fungi</taxon>
        <taxon>Dikarya</taxon>
        <taxon>Ascomycota</taxon>
        <taxon>Pezizomycotina</taxon>
        <taxon>Sordariomycetes</taxon>
        <taxon>Sordariomycetidae</taxon>
        <taxon>Ophiostomatales</taxon>
        <taxon>Ophiostomataceae</taxon>
        <taxon>Sporothrix</taxon>
    </lineage>
</organism>
<accession>A0A0F2M399</accession>
<dbReference type="VEuPathDB" id="FungiDB:SPSK_03811"/>
<dbReference type="KEGG" id="ssck:SPSK_03811"/>